<dbReference type="PROSITE" id="PS00389">
    <property type="entry name" value="ATPASE_DELTA"/>
    <property type="match status" value="1"/>
</dbReference>
<comment type="similarity">
    <text evidence="8">Belongs to the ATPase delta chain family.</text>
</comment>
<accession>A0A372LRK4</accession>
<evidence type="ECO:0000256" key="4">
    <source>
        <dbReference type="ARBA" id="ARBA00023065"/>
    </source>
</evidence>
<dbReference type="InterPro" id="IPR020781">
    <property type="entry name" value="ATPase_OSCP/d_CS"/>
</dbReference>
<evidence type="ECO:0000256" key="7">
    <source>
        <dbReference type="ARBA" id="ARBA00023310"/>
    </source>
</evidence>
<dbReference type="OrthoDB" id="9802471at2"/>
<dbReference type="Proteomes" id="UP000264541">
    <property type="component" value="Unassembled WGS sequence"/>
</dbReference>
<evidence type="ECO:0000256" key="3">
    <source>
        <dbReference type="ARBA" id="ARBA00022781"/>
    </source>
</evidence>
<proteinExistence type="inferred from homology"/>
<evidence type="ECO:0000313" key="10">
    <source>
        <dbReference type="Proteomes" id="UP000264541"/>
    </source>
</evidence>
<protein>
    <recommendedName>
        <fullName evidence="8">ATP synthase subunit delta</fullName>
    </recommendedName>
    <alternativeName>
        <fullName evidence="8">ATP synthase F(1) sector subunit delta</fullName>
    </alternativeName>
    <alternativeName>
        <fullName evidence="8">F-type ATPase subunit delta</fullName>
        <shortName evidence="8">F-ATPase subunit delta</shortName>
    </alternativeName>
</protein>
<dbReference type="PRINTS" id="PR00125">
    <property type="entry name" value="ATPASEDELTA"/>
</dbReference>
<keyword evidence="10" id="KW-1185">Reference proteome</keyword>
<dbReference type="Pfam" id="PF00213">
    <property type="entry name" value="OSCP"/>
    <property type="match status" value="1"/>
</dbReference>
<dbReference type="PANTHER" id="PTHR11910">
    <property type="entry name" value="ATP SYNTHASE DELTA CHAIN"/>
    <property type="match status" value="1"/>
</dbReference>
<keyword evidence="3 8" id="KW-0375">Hydrogen ion transport</keyword>
<comment type="caution">
    <text evidence="9">The sequence shown here is derived from an EMBL/GenBank/DDBJ whole genome shotgun (WGS) entry which is preliminary data.</text>
</comment>
<dbReference type="NCBIfam" id="TIGR01145">
    <property type="entry name" value="ATP_synt_delta"/>
    <property type="match status" value="1"/>
</dbReference>
<dbReference type="InterPro" id="IPR000711">
    <property type="entry name" value="ATPase_OSCP/dsu"/>
</dbReference>
<keyword evidence="6 8" id="KW-0139">CF(1)</keyword>
<dbReference type="GO" id="GO:0046933">
    <property type="term" value="F:proton-transporting ATP synthase activity, rotational mechanism"/>
    <property type="evidence" value="ECO:0007669"/>
    <property type="project" value="UniProtKB-UniRule"/>
</dbReference>
<keyword evidence="5 8" id="KW-0472">Membrane</keyword>
<evidence type="ECO:0000256" key="5">
    <source>
        <dbReference type="ARBA" id="ARBA00023136"/>
    </source>
</evidence>
<keyword evidence="7 8" id="KW-0066">ATP synthesis</keyword>
<keyword evidence="2 8" id="KW-0813">Transport</keyword>
<evidence type="ECO:0000256" key="6">
    <source>
        <dbReference type="ARBA" id="ARBA00023196"/>
    </source>
</evidence>
<evidence type="ECO:0000313" key="9">
    <source>
        <dbReference type="EMBL" id="RFU70821.1"/>
    </source>
</evidence>
<comment type="subcellular location">
    <subcellularLocation>
        <location evidence="8">Cell membrane</location>
        <topology evidence="8">Peripheral membrane protein</topology>
    </subcellularLocation>
    <subcellularLocation>
        <location evidence="1">Membrane</location>
    </subcellularLocation>
</comment>
<gene>
    <name evidence="8" type="primary">atpH</name>
    <name evidence="9" type="ORF">D0469_04505</name>
</gene>
<evidence type="ECO:0000256" key="1">
    <source>
        <dbReference type="ARBA" id="ARBA00004370"/>
    </source>
</evidence>
<comment type="function">
    <text evidence="8">This protein is part of the stalk that links CF(0) to CF(1). It either transmits conformational changes from CF(0) to CF(1) or is implicated in proton conduction.</text>
</comment>
<dbReference type="HAMAP" id="MF_01416">
    <property type="entry name" value="ATP_synth_delta_bact"/>
    <property type="match status" value="1"/>
</dbReference>
<comment type="function">
    <text evidence="8">F(1)F(0) ATP synthase produces ATP from ADP in the presence of a proton or sodium gradient. F-type ATPases consist of two structural domains, F(1) containing the extramembraneous catalytic core and F(0) containing the membrane proton channel, linked together by a central stalk and a peripheral stalk. During catalysis, ATP synthesis in the catalytic domain of F(1) is coupled via a rotary mechanism of the central stalk subunits to proton translocation.</text>
</comment>
<sequence>MSDISVAKRYAVALFQIAKEQQLFDQIEEDLRAVKQVFTTSGELLEFLKHPKVTNEAKKQLIEDTFINISAPVKNTLKLMTDRHRTDVIVQMAVDFIDLANEEKSVADAQVYTVRPLTDAEREAVSSSFSSRVGKSTLRIENIVDRSLLGGIKLRIGNRIFDGSVSGKLERLERELLK</sequence>
<dbReference type="GO" id="GO:0045259">
    <property type="term" value="C:proton-transporting ATP synthase complex"/>
    <property type="evidence" value="ECO:0007669"/>
    <property type="project" value="UniProtKB-KW"/>
</dbReference>
<dbReference type="NCBIfam" id="NF004403">
    <property type="entry name" value="PRK05758.2-4"/>
    <property type="match status" value="1"/>
</dbReference>
<keyword evidence="8" id="KW-1003">Cell membrane</keyword>
<dbReference type="EMBL" id="QVTE01000010">
    <property type="protein sequence ID" value="RFU70821.1"/>
    <property type="molecule type" value="Genomic_DNA"/>
</dbReference>
<dbReference type="Gene3D" id="1.10.520.20">
    <property type="entry name" value="N-terminal domain of the delta subunit of the F1F0-ATP synthase"/>
    <property type="match status" value="1"/>
</dbReference>
<name>A0A372LRK4_9BACI</name>
<dbReference type="GO" id="GO:0005886">
    <property type="term" value="C:plasma membrane"/>
    <property type="evidence" value="ECO:0007669"/>
    <property type="project" value="UniProtKB-SubCell"/>
</dbReference>
<dbReference type="InterPro" id="IPR026015">
    <property type="entry name" value="ATP_synth_OSCP/delta_N_sf"/>
</dbReference>
<keyword evidence="4 8" id="KW-0406">Ion transport</keyword>
<evidence type="ECO:0000256" key="2">
    <source>
        <dbReference type="ARBA" id="ARBA00022448"/>
    </source>
</evidence>
<dbReference type="RefSeq" id="WP_117325456.1">
    <property type="nucleotide sequence ID" value="NZ_QVTE01000010.1"/>
</dbReference>
<dbReference type="AlphaFoldDB" id="A0A372LRK4"/>
<organism evidence="9 10">
    <name type="scientific">Peribacillus saganii</name>
    <dbReference type="NCBI Taxonomy" id="2303992"/>
    <lineage>
        <taxon>Bacteria</taxon>
        <taxon>Bacillati</taxon>
        <taxon>Bacillota</taxon>
        <taxon>Bacilli</taxon>
        <taxon>Bacillales</taxon>
        <taxon>Bacillaceae</taxon>
        <taxon>Peribacillus</taxon>
    </lineage>
</organism>
<dbReference type="SUPFAM" id="SSF47928">
    <property type="entry name" value="N-terminal domain of the delta subunit of the F1F0-ATP synthase"/>
    <property type="match status" value="1"/>
</dbReference>
<evidence type="ECO:0000256" key="8">
    <source>
        <dbReference type="HAMAP-Rule" id="MF_01416"/>
    </source>
</evidence>
<reference evidence="9 10" key="1">
    <citation type="submission" date="2018-08" db="EMBL/GenBank/DDBJ databases">
        <title>Bacillus chawlae sp. nov., Bacillus glennii sp. nov., and Bacillus saganii sp. nov. Isolated from the Vehicle Assembly Building at Kennedy Space Center where the Viking Spacecraft were Assembled.</title>
        <authorList>
            <person name="Seuylemezian A."/>
            <person name="Vaishampayan P."/>
        </authorList>
    </citation>
    <scope>NUCLEOTIDE SEQUENCE [LARGE SCALE GENOMIC DNA]</scope>
    <source>
        <strain evidence="9 10">V47-23a</strain>
    </source>
</reference>